<dbReference type="Pfam" id="PF05960">
    <property type="entry name" value="DUF885"/>
    <property type="match status" value="1"/>
</dbReference>
<name>A0AAD9NVE6_RIDPI</name>
<accession>A0AAD9NVE6</accession>
<keyword evidence="2" id="KW-1185">Reference proteome</keyword>
<dbReference type="Proteomes" id="UP001209878">
    <property type="component" value="Unassembled WGS sequence"/>
</dbReference>
<proteinExistence type="predicted"/>
<sequence>MEPQRTVYYEPFLDPLDRLSGSQELRKNLRSQGSYVIQSRVQPSIRRLQNFLSLRYLPATRKDYGISSLDGGAEYYRSLLRWHLSIDLDPDVVFDLGVEQVDRIRRQMENVMRYIGFGGNLTAFFRHLQGQKQFHPKTETEMLDSFYTILFQRIQPRLPSLFSNLTALPNIR</sequence>
<dbReference type="InterPro" id="IPR010281">
    <property type="entry name" value="DUF885"/>
</dbReference>
<comment type="caution">
    <text evidence="1">The sequence shown here is derived from an EMBL/GenBank/DDBJ whole genome shotgun (WGS) entry which is preliminary data.</text>
</comment>
<dbReference type="PANTHER" id="PTHR33361:SF2">
    <property type="entry name" value="DUF885 DOMAIN-CONTAINING PROTEIN"/>
    <property type="match status" value="1"/>
</dbReference>
<dbReference type="EMBL" id="JAODUO010000359">
    <property type="protein sequence ID" value="KAK2182318.1"/>
    <property type="molecule type" value="Genomic_DNA"/>
</dbReference>
<dbReference type="AlphaFoldDB" id="A0AAD9NVE6"/>
<evidence type="ECO:0000313" key="2">
    <source>
        <dbReference type="Proteomes" id="UP001209878"/>
    </source>
</evidence>
<reference evidence="1" key="1">
    <citation type="journal article" date="2023" name="Mol. Biol. Evol.">
        <title>Third-Generation Sequencing Reveals the Adaptive Role of the Epigenome in Three Deep-Sea Polychaetes.</title>
        <authorList>
            <person name="Perez M."/>
            <person name="Aroh O."/>
            <person name="Sun Y."/>
            <person name="Lan Y."/>
            <person name="Juniper S.K."/>
            <person name="Young C.R."/>
            <person name="Angers B."/>
            <person name="Qian P.Y."/>
        </authorList>
    </citation>
    <scope>NUCLEOTIDE SEQUENCE</scope>
    <source>
        <strain evidence="1">R07B-5</strain>
    </source>
</reference>
<organism evidence="1 2">
    <name type="scientific">Ridgeia piscesae</name>
    <name type="common">Tubeworm</name>
    <dbReference type="NCBI Taxonomy" id="27915"/>
    <lineage>
        <taxon>Eukaryota</taxon>
        <taxon>Metazoa</taxon>
        <taxon>Spiralia</taxon>
        <taxon>Lophotrochozoa</taxon>
        <taxon>Annelida</taxon>
        <taxon>Polychaeta</taxon>
        <taxon>Sedentaria</taxon>
        <taxon>Canalipalpata</taxon>
        <taxon>Sabellida</taxon>
        <taxon>Siboglinidae</taxon>
        <taxon>Ridgeia</taxon>
    </lineage>
</organism>
<dbReference type="PANTHER" id="PTHR33361">
    <property type="entry name" value="GLR0591 PROTEIN"/>
    <property type="match status" value="1"/>
</dbReference>
<protein>
    <submittedName>
        <fullName evidence="1">Uncharacterized protein</fullName>
    </submittedName>
</protein>
<evidence type="ECO:0000313" key="1">
    <source>
        <dbReference type="EMBL" id="KAK2182318.1"/>
    </source>
</evidence>
<gene>
    <name evidence="1" type="ORF">NP493_360g03012</name>
</gene>